<dbReference type="OrthoDB" id="9792276at2"/>
<dbReference type="CDD" id="cd01335">
    <property type="entry name" value="Radical_SAM"/>
    <property type="match status" value="1"/>
</dbReference>
<keyword evidence="8" id="KW-1185">Reference proteome</keyword>
<feature type="domain" description="Radical SAM core" evidence="6">
    <location>
        <begin position="9"/>
        <end position="147"/>
    </location>
</feature>
<dbReference type="Proteomes" id="UP000471147">
    <property type="component" value="Unassembled WGS sequence"/>
</dbReference>
<evidence type="ECO:0000259" key="6">
    <source>
        <dbReference type="Pfam" id="PF04055"/>
    </source>
</evidence>
<dbReference type="InterPro" id="IPR023867">
    <property type="entry name" value="Sulphatase_maturase_rSAM"/>
</dbReference>
<dbReference type="Pfam" id="PF04055">
    <property type="entry name" value="Radical_SAM"/>
    <property type="match status" value="1"/>
</dbReference>
<dbReference type="GO" id="GO:0046872">
    <property type="term" value="F:metal ion binding"/>
    <property type="evidence" value="ECO:0007669"/>
    <property type="project" value="UniProtKB-KW"/>
</dbReference>
<evidence type="ECO:0000256" key="2">
    <source>
        <dbReference type="ARBA" id="ARBA00022691"/>
    </source>
</evidence>
<keyword evidence="5" id="KW-0411">Iron-sulfur</keyword>
<keyword evidence="2" id="KW-0949">S-adenosyl-L-methionine</keyword>
<reference evidence="7 8" key="1">
    <citation type="submission" date="2019-01" db="EMBL/GenBank/DDBJ databases">
        <title>Sphingorhabdus lacus sp.nov., isolated from an oligotrophic freshwater lake.</title>
        <authorList>
            <person name="Park M."/>
        </authorList>
    </citation>
    <scope>NUCLEOTIDE SEQUENCE [LARGE SCALE GENOMIC DNA]</scope>
    <source>
        <strain evidence="7 8">IMCC26285</strain>
    </source>
</reference>
<dbReference type="RefSeq" id="WP_160353899.1">
    <property type="nucleotide sequence ID" value="NZ_SDWJ01000002.1"/>
</dbReference>
<gene>
    <name evidence="7" type="ORF">EUU23_09415</name>
</gene>
<evidence type="ECO:0000313" key="8">
    <source>
        <dbReference type="Proteomes" id="UP000471147"/>
    </source>
</evidence>
<dbReference type="PANTHER" id="PTHR43273">
    <property type="entry name" value="ANAEROBIC SULFATASE-MATURATING ENZYME HOMOLOG ASLB-RELATED"/>
    <property type="match status" value="1"/>
</dbReference>
<keyword evidence="3" id="KW-0479">Metal-binding</keyword>
<dbReference type="Gene3D" id="3.20.20.70">
    <property type="entry name" value="Aldolase class I"/>
    <property type="match status" value="1"/>
</dbReference>
<keyword evidence="4" id="KW-0408">Iron</keyword>
<dbReference type="SUPFAM" id="SSF102114">
    <property type="entry name" value="Radical SAM enzymes"/>
    <property type="match status" value="1"/>
</dbReference>
<dbReference type="InterPro" id="IPR013785">
    <property type="entry name" value="Aldolase_TIM"/>
</dbReference>
<evidence type="ECO:0000313" key="7">
    <source>
        <dbReference type="EMBL" id="MVZ97924.1"/>
    </source>
</evidence>
<dbReference type="InterPro" id="IPR058240">
    <property type="entry name" value="rSAM_sf"/>
</dbReference>
<sequence>MSIELRPLGVACNIACQYCYQNSLRDVAATTPKFDFDAVTSAADAMDEPLNLFGGEPLLLPLADIERLIRFNCERFGRAPLIQSNGALLTPDHVAVFGRYGAKVGISVDGPGALNDARWAGSLKRTRVSTAATLLAIDLLLDAGLCNGIMVQIGRANGVGERLDELCTWLAELDRKGVPSARIHVLELDGTAARAAHGLSVAENVIAVTRLVELAKGFQTLRFDISSDRRDMLMMDDEAVACTFRACDPLVTEAVVGLGGDGEPHKCGLTDKEGIDFLKADEPRHERYLALYHTPQAYGGCHDCRFFLVCKGQCPGSAIEGDWRNRSDNCEAWRQLFAHAEAELVAEGSMPISIHPRRPEVEAVLVDAWSRGENPTLASLRGTLGLDLAGSQP</sequence>
<dbReference type="GO" id="GO:0016491">
    <property type="term" value="F:oxidoreductase activity"/>
    <property type="evidence" value="ECO:0007669"/>
    <property type="project" value="InterPro"/>
</dbReference>
<evidence type="ECO:0000256" key="3">
    <source>
        <dbReference type="ARBA" id="ARBA00022723"/>
    </source>
</evidence>
<comment type="caution">
    <text evidence="7">The sequence shown here is derived from an EMBL/GenBank/DDBJ whole genome shotgun (WGS) entry which is preliminary data.</text>
</comment>
<dbReference type="EMBL" id="SDWJ01000002">
    <property type="protein sequence ID" value="MVZ97924.1"/>
    <property type="molecule type" value="Genomic_DNA"/>
</dbReference>
<dbReference type="InterPro" id="IPR007197">
    <property type="entry name" value="rSAM"/>
</dbReference>
<organism evidence="7 8">
    <name type="scientific">Sphingorhabdus profundilacus</name>
    <dbReference type="NCBI Taxonomy" id="2509718"/>
    <lineage>
        <taxon>Bacteria</taxon>
        <taxon>Pseudomonadati</taxon>
        <taxon>Pseudomonadota</taxon>
        <taxon>Alphaproteobacteria</taxon>
        <taxon>Sphingomonadales</taxon>
        <taxon>Sphingomonadaceae</taxon>
        <taxon>Sphingorhabdus</taxon>
    </lineage>
</organism>
<dbReference type="AlphaFoldDB" id="A0A6I4M100"/>
<evidence type="ECO:0000256" key="1">
    <source>
        <dbReference type="ARBA" id="ARBA00001966"/>
    </source>
</evidence>
<proteinExistence type="predicted"/>
<name>A0A6I4M100_9SPHN</name>
<protein>
    <submittedName>
        <fullName evidence="7">Radical SAM protein</fullName>
    </submittedName>
</protein>
<evidence type="ECO:0000256" key="4">
    <source>
        <dbReference type="ARBA" id="ARBA00023004"/>
    </source>
</evidence>
<comment type="cofactor">
    <cofactor evidence="1">
        <name>[4Fe-4S] cluster</name>
        <dbReference type="ChEBI" id="CHEBI:49883"/>
    </cofactor>
</comment>
<dbReference type="PANTHER" id="PTHR43273:SF8">
    <property type="entry name" value="RADICAL SAM DOMAIN PROTEIN"/>
    <property type="match status" value="1"/>
</dbReference>
<accession>A0A6I4M100</accession>
<evidence type="ECO:0000256" key="5">
    <source>
        <dbReference type="ARBA" id="ARBA00023014"/>
    </source>
</evidence>
<dbReference type="GO" id="GO:0051536">
    <property type="term" value="F:iron-sulfur cluster binding"/>
    <property type="evidence" value="ECO:0007669"/>
    <property type="project" value="UniProtKB-KW"/>
</dbReference>
<dbReference type="SFLD" id="SFLDS00029">
    <property type="entry name" value="Radical_SAM"/>
    <property type="match status" value="1"/>
</dbReference>